<dbReference type="Gene3D" id="3.60.20.10">
    <property type="entry name" value="Glutamine Phosphoribosylpyrophosphate, subunit 1, domain 1"/>
    <property type="match status" value="1"/>
</dbReference>
<keyword evidence="8" id="KW-0539">Nucleus</keyword>
<keyword evidence="4" id="KW-0328">Glycosyltransferase</keyword>
<feature type="compositionally biased region" description="Polar residues" evidence="9">
    <location>
        <begin position="647"/>
        <end position="669"/>
    </location>
</feature>
<dbReference type="Pfam" id="PF00172">
    <property type="entry name" value="Zn_clus"/>
    <property type="match status" value="1"/>
</dbReference>
<dbReference type="InterPro" id="IPR005854">
    <property type="entry name" value="PurF"/>
</dbReference>
<dbReference type="InterPro" id="IPR029057">
    <property type="entry name" value="PRTase-like"/>
</dbReference>
<dbReference type="CDD" id="cd06223">
    <property type="entry name" value="PRTases_typeI"/>
    <property type="match status" value="1"/>
</dbReference>
<dbReference type="GO" id="GO:0008270">
    <property type="term" value="F:zinc ion binding"/>
    <property type="evidence" value="ECO:0007669"/>
    <property type="project" value="InterPro"/>
</dbReference>
<dbReference type="CDD" id="cd00715">
    <property type="entry name" value="GPATase_N"/>
    <property type="match status" value="1"/>
</dbReference>
<dbReference type="GO" id="GO:0004044">
    <property type="term" value="F:amidophosphoribosyltransferase activity"/>
    <property type="evidence" value="ECO:0007669"/>
    <property type="project" value="UniProtKB-EC"/>
</dbReference>
<dbReference type="EC" id="2.4.2.14" evidence="3"/>
<dbReference type="PROSITE" id="PS50048">
    <property type="entry name" value="ZN2_CY6_FUNGAL_2"/>
    <property type="match status" value="1"/>
</dbReference>
<comment type="similarity">
    <text evidence="2">In the C-terminal section; belongs to the purine/pyrimidine phosphoribosyltransferase family.</text>
</comment>
<dbReference type="CDD" id="cd00067">
    <property type="entry name" value="GAL4"/>
    <property type="match status" value="1"/>
</dbReference>
<evidence type="ECO:0000256" key="1">
    <source>
        <dbReference type="ARBA" id="ARBA00005209"/>
    </source>
</evidence>
<comment type="caution">
    <text evidence="12">The sequence shown here is derived from an EMBL/GenBank/DDBJ whole genome shotgun (WGS) entry which is preliminary data.</text>
</comment>
<evidence type="ECO:0000256" key="2">
    <source>
        <dbReference type="ARBA" id="ARBA00010138"/>
    </source>
</evidence>
<dbReference type="Proteomes" id="UP001163105">
    <property type="component" value="Unassembled WGS sequence"/>
</dbReference>
<dbReference type="NCBIfam" id="TIGR01134">
    <property type="entry name" value="purF"/>
    <property type="match status" value="1"/>
</dbReference>
<dbReference type="InterPro" id="IPR021858">
    <property type="entry name" value="Fun_TF"/>
</dbReference>
<feature type="region of interest" description="Disordered" evidence="9">
    <location>
        <begin position="508"/>
        <end position="692"/>
    </location>
</feature>
<dbReference type="InterPro" id="IPR029055">
    <property type="entry name" value="Ntn_hydrolases_N"/>
</dbReference>
<dbReference type="SUPFAM" id="SSF53271">
    <property type="entry name" value="PRTase-like"/>
    <property type="match status" value="1"/>
</dbReference>
<dbReference type="InterPro" id="IPR001138">
    <property type="entry name" value="Zn2Cys6_DnaBD"/>
</dbReference>
<evidence type="ECO:0000259" key="10">
    <source>
        <dbReference type="PROSITE" id="PS50048"/>
    </source>
</evidence>
<name>A0AB34FT41_9HYPO</name>
<comment type="pathway">
    <text evidence="1">Purine metabolism; IMP biosynthesis via de novo pathway; N(1)-(5-phospho-D-ribosyl)glycinamide from 5-phospho-alpha-D-ribose 1-diphosphate: step 1/2.</text>
</comment>
<evidence type="ECO:0000256" key="3">
    <source>
        <dbReference type="ARBA" id="ARBA00011941"/>
    </source>
</evidence>
<gene>
    <name evidence="12" type="primary">purF</name>
    <name evidence="12" type="ORF">O9K51_05559</name>
</gene>
<dbReference type="InterPro" id="IPR000836">
    <property type="entry name" value="PRTase_dom"/>
</dbReference>
<evidence type="ECO:0000313" key="13">
    <source>
        <dbReference type="Proteomes" id="UP001163105"/>
    </source>
</evidence>
<dbReference type="PROSITE" id="PS00463">
    <property type="entry name" value="ZN2_CY6_FUNGAL_1"/>
    <property type="match status" value="1"/>
</dbReference>
<dbReference type="SUPFAM" id="SSF57701">
    <property type="entry name" value="Zn2/Cys6 DNA-binding domain"/>
    <property type="match status" value="1"/>
</dbReference>
<evidence type="ECO:0000259" key="11">
    <source>
        <dbReference type="PROSITE" id="PS51278"/>
    </source>
</evidence>
<proteinExistence type="inferred from homology"/>
<feature type="domain" description="Glutamine amidotransferase type-2" evidence="11">
    <location>
        <begin position="2"/>
        <end position="245"/>
    </location>
</feature>
<dbReference type="AlphaFoldDB" id="A0AB34FT41"/>
<dbReference type="SMART" id="SM00066">
    <property type="entry name" value="GAL4"/>
    <property type="match status" value="1"/>
</dbReference>
<accession>A0AB34FT41</accession>
<keyword evidence="13" id="KW-1185">Reference proteome</keyword>
<keyword evidence="6" id="KW-0658">Purine biosynthesis</keyword>
<dbReference type="Gene3D" id="3.40.50.2020">
    <property type="match status" value="1"/>
</dbReference>
<dbReference type="HAMAP" id="MF_01931">
    <property type="entry name" value="PurF"/>
    <property type="match status" value="1"/>
</dbReference>
<dbReference type="InterPro" id="IPR017932">
    <property type="entry name" value="GATase_2_dom"/>
</dbReference>
<feature type="domain" description="Zn(2)-C6 fungal-type" evidence="10">
    <location>
        <begin position="695"/>
        <end position="725"/>
    </location>
</feature>
<evidence type="ECO:0000256" key="9">
    <source>
        <dbReference type="SAM" id="MobiDB-lite"/>
    </source>
</evidence>
<dbReference type="PANTHER" id="PTHR11907">
    <property type="entry name" value="AMIDOPHOSPHORIBOSYLTRANSFERASE"/>
    <property type="match status" value="1"/>
</dbReference>
<reference evidence="12" key="1">
    <citation type="submission" date="2023-01" db="EMBL/GenBank/DDBJ databases">
        <title>The growth and conidiation of Purpureocillium lavendulum are regulated by nitrogen source and histone H3K14 acetylation.</title>
        <authorList>
            <person name="Tang P."/>
            <person name="Han J."/>
            <person name="Zhang C."/>
            <person name="Tang P."/>
            <person name="Qi F."/>
            <person name="Zhang K."/>
            <person name="Liang L."/>
        </authorList>
    </citation>
    <scope>NUCLEOTIDE SEQUENCE</scope>
    <source>
        <strain evidence="12">YMF1.00683</strain>
    </source>
</reference>
<keyword evidence="5" id="KW-0808">Transferase</keyword>
<feature type="compositionally biased region" description="Low complexity" evidence="9">
    <location>
        <begin position="560"/>
        <end position="569"/>
    </location>
</feature>
<dbReference type="Pfam" id="PF11951">
    <property type="entry name" value="Fungal_trans_2"/>
    <property type="match status" value="1"/>
</dbReference>
<feature type="compositionally biased region" description="Basic and acidic residues" evidence="9">
    <location>
        <begin position="544"/>
        <end position="556"/>
    </location>
</feature>
<dbReference type="Pfam" id="PF13522">
    <property type="entry name" value="GATase_6"/>
    <property type="match status" value="1"/>
</dbReference>
<keyword evidence="7" id="KW-0315">Glutamine amidotransferase</keyword>
<organism evidence="12 13">
    <name type="scientific">Purpureocillium lavendulum</name>
    <dbReference type="NCBI Taxonomy" id="1247861"/>
    <lineage>
        <taxon>Eukaryota</taxon>
        <taxon>Fungi</taxon>
        <taxon>Dikarya</taxon>
        <taxon>Ascomycota</taxon>
        <taxon>Pezizomycotina</taxon>
        <taxon>Sordariomycetes</taxon>
        <taxon>Hypocreomycetidae</taxon>
        <taxon>Hypocreales</taxon>
        <taxon>Ophiocordycipitaceae</taxon>
        <taxon>Purpureocillium</taxon>
    </lineage>
</organism>
<dbReference type="Gene3D" id="4.10.240.10">
    <property type="entry name" value="Zn(2)-C6 fungal-type DNA-binding domain"/>
    <property type="match status" value="1"/>
</dbReference>
<evidence type="ECO:0000256" key="5">
    <source>
        <dbReference type="ARBA" id="ARBA00022679"/>
    </source>
</evidence>
<protein>
    <recommendedName>
        <fullName evidence="3">amidophosphoribosyltransferase</fullName>
        <ecNumber evidence="3">2.4.2.14</ecNumber>
    </recommendedName>
</protein>
<dbReference type="GO" id="GO:0006164">
    <property type="term" value="P:purine nucleotide biosynthetic process"/>
    <property type="evidence" value="ECO:0007669"/>
    <property type="project" value="UniProtKB-KW"/>
</dbReference>
<dbReference type="GO" id="GO:0000981">
    <property type="term" value="F:DNA-binding transcription factor activity, RNA polymerase II-specific"/>
    <property type="evidence" value="ECO:0007669"/>
    <property type="project" value="InterPro"/>
</dbReference>
<sequence>MCGIVGLILADTDSPHVEAAVDLHESLYYLQHRGQDACGITTCGSGGRIYQCKGNGMVAKVFADGKRVADLPGYMGIAHLRYPTAGTSSSAESQPFYVNSPYGICFSHNGNITNAPELRRYLDQEAHRHVNTDSDSELMLNVFANALNDTGKARVNVDDIFKALSRTYEKCEGAWAVTAMIAGFGIFAFRDSYGIRPLIMGSRPSTTVEGGTDYMLASESIALRQLGFKNMRDILPGEAVFIQKGGKPQFHQVAERQAYSPDIFEYVYFARPDTVMDGISIHQSRQIMGVKLAQKLKDTLGEDGINAIDVIIPVPETSNTAAAIVSEQLGKPFSNGFVKNRYVYRTFILPGQKAREKGVRRKLSAMDSEFQGRVVCLVDDSIVRGTTSREIVSMAREAGARKVIFASCAPPITHPHIHGIDLASPQELIAHEKTRHDIARHIKADDVIYQDLEDLKAACREASPHNQITDFEVGVFCGKYKTPVPDGYFDHLNQIRGKKSKTVVVEAARQPATDGSSGPVGTAAEGSPTVNGNKGSMPSIAARMEPRSPEHREDVGFRASSSSVNSPPSRIYDPNPDGCAHGNITSKSNNLTAHPGRDSATMDMQQFSPGLLSYPEPPEFDYSSFLQGEDLPFHDPSHGGHTGGHLSESSGKLTPPSSGSDNRSTTSGATDVVARRQPAQKQRLERRGHTKSRRGCYNCKRRRIKCQETRPACGHCVKTGLKCEYPSMPQITHQPHNQIPLFSLQDMRLFQHFLTQCFPHHPLKQEEIWTHEIPCIAHNHEFLMHAILGFAASELSHADISLIAPAMNHRIKAIKAIKKRLSEASRTDTTYEEANALVATCFALTFQSVSLDDGLAEYMTFIRGILIVGMQMMFKGIKPVFTTLFDDKQNELMAPLMQDMPLIERGWVDGAVEAISNLRPLCVDPIEVEYYEQLIGIAEKLYTSSFDAYKANSREYAWWMMLPHGSFQELINFNRQTIVLLHTHWISLAQIMAFITEREYDLREKKPMKQDNHMDPGFGRWLKYLNARVDYEHQLYNQWPMWVDEQLDRDITFFGKRL</sequence>
<evidence type="ECO:0000313" key="12">
    <source>
        <dbReference type="EMBL" id="KAJ6442008.1"/>
    </source>
</evidence>
<evidence type="ECO:0000256" key="6">
    <source>
        <dbReference type="ARBA" id="ARBA00022755"/>
    </source>
</evidence>
<dbReference type="InterPro" id="IPR036864">
    <property type="entry name" value="Zn2-C6_fun-type_DNA-bd_sf"/>
</dbReference>
<feature type="compositionally biased region" description="Polar residues" evidence="9">
    <location>
        <begin position="583"/>
        <end position="592"/>
    </location>
</feature>
<dbReference type="PROSITE" id="PS51278">
    <property type="entry name" value="GATASE_TYPE_2"/>
    <property type="match status" value="1"/>
</dbReference>
<evidence type="ECO:0000256" key="4">
    <source>
        <dbReference type="ARBA" id="ARBA00022676"/>
    </source>
</evidence>
<evidence type="ECO:0000256" key="8">
    <source>
        <dbReference type="ARBA" id="ARBA00023242"/>
    </source>
</evidence>
<dbReference type="InterPro" id="IPR035584">
    <property type="entry name" value="PurF_N"/>
</dbReference>
<dbReference type="EMBL" id="JAQHRD010000004">
    <property type="protein sequence ID" value="KAJ6442008.1"/>
    <property type="molecule type" value="Genomic_DNA"/>
</dbReference>
<dbReference type="SUPFAM" id="SSF56235">
    <property type="entry name" value="N-terminal nucleophile aminohydrolases (Ntn hydrolases)"/>
    <property type="match status" value="1"/>
</dbReference>
<dbReference type="GO" id="GO:0009113">
    <property type="term" value="P:purine nucleobase biosynthetic process"/>
    <property type="evidence" value="ECO:0007669"/>
    <property type="project" value="InterPro"/>
</dbReference>
<evidence type="ECO:0000256" key="7">
    <source>
        <dbReference type="ARBA" id="ARBA00022962"/>
    </source>
</evidence>